<name>A0A5R9A507_PSENT</name>
<dbReference type="RefSeq" id="WP_138214677.1">
    <property type="nucleotide sequence ID" value="NZ_VASG01000004.1"/>
</dbReference>
<sequence length="219" mass="24396">MNDPQRLFASAPHQSRDAHAGSSLGNGLCLRIRQWRHKRLLRLALRVAEEPILVLEVSQSPGAAWPVLLEHSNRIIVATCPSSDSLTAAHQRLPEAMKRRIRDLPAPQENAELRKGSVDCLLLPEIPQSACNRQNIRLLNQWIPVTRDSVILFARVDHSSPAVAVDQACPCGPDPHPGGPDFASARSLEREFQRLGFSQIRHYNVIPGVDGVRVYILRK</sequence>
<gene>
    <name evidence="2" type="ORF">FEA48_15860</name>
</gene>
<reference evidence="3" key="2">
    <citation type="submission" date="2019-06" db="EMBL/GenBank/DDBJ databases">
        <title>AzeR, a transcriptional regulator that responds to azelaic acid in Pseudomonas nitroreducens.</title>
        <authorList>
            <person name="Bez C."/>
            <person name="Javvadi S.G."/>
            <person name="Bertani I."/>
            <person name="Devescovi G."/>
            <person name="Studholme D.J."/>
            <person name="Geller A."/>
            <person name="Levy A."/>
            <person name="Venturi V."/>
        </authorList>
    </citation>
    <scope>NUCLEOTIDE SEQUENCE [LARGE SCALE GENOMIC DNA]</scope>
    <source>
        <strain evidence="3">DSM 9128</strain>
    </source>
</reference>
<comment type="caution">
    <text evidence="2">The sequence shown here is derived from an EMBL/GenBank/DDBJ whole genome shotgun (WGS) entry which is preliminary data.</text>
</comment>
<evidence type="ECO:0000313" key="3">
    <source>
        <dbReference type="Proteomes" id="UP000307510"/>
    </source>
</evidence>
<evidence type="ECO:0000313" key="2">
    <source>
        <dbReference type="EMBL" id="TLP73708.1"/>
    </source>
</evidence>
<evidence type="ECO:0008006" key="4">
    <source>
        <dbReference type="Google" id="ProtNLM"/>
    </source>
</evidence>
<dbReference type="Proteomes" id="UP000307510">
    <property type="component" value="Unassembled WGS sequence"/>
</dbReference>
<accession>A0A5R9A507</accession>
<proteinExistence type="predicted"/>
<organism evidence="2 3">
    <name type="scientific">Pseudomonas nitroreducens</name>
    <dbReference type="NCBI Taxonomy" id="46680"/>
    <lineage>
        <taxon>Bacteria</taxon>
        <taxon>Pseudomonadati</taxon>
        <taxon>Pseudomonadota</taxon>
        <taxon>Gammaproteobacteria</taxon>
        <taxon>Pseudomonadales</taxon>
        <taxon>Pseudomonadaceae</taxon>
        <taxon>Pseudomonas</taxon>
    </lineage>
</organism>
<protein>
    <recommendedName>
        <fullName evidence="4">Class I SAM-dependent methyltransferase</fullName>
    </recommendedName>
</protein>
<reference evidence="2 3" key="1">
    <citation type="submission" date="2019-05" db="EMBL/GenBank/DDBJ databases">
        <authorList>
            <person name="Moore K."/>
            <person name="O'Neill P."/>
            <person name="Farbos A."/>
            <person name="Studholme D.J."/>
        </authorList>
    </citation>
    <scope>NUCLEOTIDE SEQUENCE [LARGE SCALE GENOMIC DNA]</scope>
    <source>
        <strain evidence="2 3">DSM 9128</strain>
    </source>
</reference>
<dbReference type="AlphaFoldDB" id="A0A5R9A507"/>
<feature type="region of interest" description="Disordered" evidence="1">
    <location>
        <begin position="1"/>
        <end position="22"/>
    </location>
</feature>
<dbReference type="EMBL" id="VASG01000004">
    <property type="protein sequence ID" value="TLP73708.1"/>
    <property type="molecule type" value="Genomic_DNA"/>
</dbReference>
<evidence type="ECO:0000256" key="1">
    <source>
        <dbReference type="SAM" id="MobiDB-lite"/>
    </source>
</evidence>